<reference evidence="2 3" key="1">
    <citation type="submission" date="2022-01" db="EMBL/GenBank/DDBJ databases">
        <title>A high-quality chromosome-level genome assembly of rohu carp, Labeo rohita.</title>
        <authorList>
            <person name="Arick M.A. II"/>
            <person name="Hsu C.-Y."/>
            <person name="Magbanua Z."/>
            <person name="Pechanova O."/>
            <person name="Grover C."/>
            <person name="Miller E."/>
            <person name="Thrash A."/>
            <person name="Ezzel L."/>
            <person name="Alam S."/>
            <person name="Benzie J."/>
            <person name="Hamilton M."/>
            <person name="Karsi A."/>
            <person name="Lawrence M.L."/>
            <person name="Peterson D.G."/>
        </authorList>
    </citation>
    <scope>NUCLEOTIDE SEQUENCE [LARGE SCALE GENOMIC DNA]</scope>
    <source>
        <strain evidence="3">BAU-BD-2019</strain>
        <tissue evidence="2">Blood</tissue>
    </source>
</reference>
<feature type="region of interest" description="Disordered" evidence="1">
    <location>
        <begin position="1"/>
        <end position="71"/>
    </location>
</feature>
<sequence>MEPDELVGVGESRDSQASVGLSQVDVDLLSEGGEAQSADINSDSEESDVGDYFTDVSSQGSSAEKKQNLQMKPPYYTVQQINDFLNDTFNQRRPKLEKYFSDLQPFVDSCALAMRKATLEELDQPKRYRLRKHVSAVKKRLKK</sequence>
<comment type="caution">
    <text evidence="2">The sequence shown here is derived from an EMBL/GenBank/DDBJ whole genome shotgun (WGS) entry which is preliminary data.</text>
</comment>
<keyword evidence="3" id="KW-1185">Reference proteome</keyword>
<protein>
    <submittedName>
        <fullName evidence="2">Solute-binding protein</fullName>
    </submittedName>
</protein>
<accession>A0ABQ8LJE8</accession>
<dbReference type="Proteomes" id="UP000830375">
    <property type="component" value="Unassembled WGS sequence"/>
</dbReference>
<evidence type="ECO:0000313" key="2">
    <source>
        <dbReference type="EMBL" id="KAI2650784.1"/>
    </source>
</evidence>
<dbReference type="EMBL" id="JACTAM010000022">
    <property type="protein sequence ID" value="KAI2650784.1"/>
    <property type="molecule type" value="Genomic_DNA"/>
</dbReference>
<name>A0ABQ8LJE8_LABRO</name>
<gene>
    <name evidence="2" type="ORF">H4Q32_000850</name>
</gene>
<evidence type="ECO:0000256" key="1">
    <source>
        <dbReference type="SAM" id="MobiDB-lite"/>
    </source>
</evidence>
<organism evidence="2 3">
    <name type="scientific">Labeo rohita</name>
    <name type="common">Indian major carp</name>
    <name type="synonym">Cyprinus rohita</name>
    <dbReference type="NCBI Taxonomy" id="84645"/>
    <lineage>
        <taxon>Eukaryota</taxon>
        <taxon>Metazoa</taxon>
        <taxon>Chordata</taxon>
        <taxon>Craniata</taxon>
        <taxon>Vertebrata</taxon>
        <taxon>Euteleostomi</taxon>
        <taxon>Actinopterygii</taxon>
        <taxon>Neopterygii</taxon>
        <taxon>Teleostei</taxon>
        <taxon>Ostariophysi</taxon>
        <taxon>Cypriniformes</taxon>
        <taxon>Cyprinidae</taxon>
        <taxon>Labeoninae</taxon>
        <taxon>Labeonini</taxon>
        <taxon>Labeo</taxon>
    </lineage>
</organism>
<evidence type="ECO:0000313" key="3">
    <source>
        <dbReference type="Proteomes" id="UP000830375"/>
    </source>
</evidence>
<proteinExistence type="predicted"/>